<keyword evidence="3 8" id="KW-0963">Cytoplasm</keyword>
<comment type="subcellular location">
    <subcellularLocation>
        <location evidence="2 8">Cytoplasm</location>
    </subcellularLocation>
</comment>
<dbReference type="GO" id="GO:0005829">
    <property type="term" value="C:cytosol"/>
    <property type="evidence" value="ECO:0007669"/>
    <property type="project" value="TreeGrafter"/>
</dbReference>
<evidence type="ECO:0000313" key="12">
    <source>
        <dbReference type="Proteomes" id="UP000478505"/>
    </source>
</evidence>
<dbReference type="HAMAP" id="MF_01895">
    <property type="entry name" value="RNase_R"/>
    <property type="match status" value="1"/>
</dbReference>
<dbReference type="Pfam" id="PF00575">
    <property type="entry name" value="S1"/>
    <property type="match status" value="1"/>
</dbReference>
<dbReference type="SUPFAM" id="SSF50249">
    <property type="entry name" value="Nucleic acid-binding proteins"/>
    <property type="match status" value="4"/>
</dbReference>
<dbReference type="PROSITE" id="PS50126">
    <property type="entry name" value="S1"/>
    <property type="match status" value="1"/>
</dbReference>
<evidence type="ECO:0000256" key="1">
    <source>
        <dbReference type="ARBA" id="ARBA00001849"/>
    </source>
</evidence>
<dbReference type="InterPro" id="IPR013223">
    <property type="entry name" value="RNase_B_OB_dom"/>
</dbReference>
<evidence type="ECO:0000256" key="7">
    <source>
        <dbReference type="ARBA" id="ARBA00022884"/>
    </source>
</evidence>
<accession>A0A6B3R1P8</accession>
<evidence type="ECO:0000256" key="8">
    <source>
        <dbReference type="HAMAP-Rule" id="MF_01895"/>
    </source>
</evidence>
<dbReference type="InterPro" id="IPR050180">
    <property type="entry name" value="RNR_Ribonuclease"/>
</dbReference>
<dbReference type="PANTHER" id="PTHR23355:SF9">
    <property type="entry name" value="DIS3-LIKE EXONUCLEASE 2"/>
    <property type="match status" value="1"/>
</dbReference>
<comment type="similarity">
    <text evidence="8">Belongs to the RNR ribonuclease family. RNase R subfamily.</text>
</comment>
<proteinExistence type="inferred from homology"/>
<keyword evidence="7 8" id="KW-0694">RNA-binding</keyword>
<protein>
    <recommendedName>
        <fullName evidence="8">Ribonuclease R</fullName>
        <shortName evidence="8">RNase R</shortName>
        <ecNumber evidence="8">3.1.13.1</ecNumber>
    </recommendedName>
</protein>
<dbReference type="NCBIfam" id="TIGR02063">
    <property type="entry name" value="RNase_R"/>
    <property type="match status" value="1"/>
</dbReference>
<evidence type="ECO:0000256" key="6">
    <source>
        <dbReference type="ARBA" id="ARBA00022839"/>
    </source>
</evidence>
<keyword evidence="4 8" id="KW-0540">Nuclease</keyword>
<dbReference type="EC" id="3.1.13.1" evidence="8"/>
<dbReference type="EMBL" id="JAAIKD010000001">
    <property type="protein sequence ID" value="NEV92977.1"/>
    <property type="molecule type" value="Genomic_DNA"/>
</dbReference>
<dbReference type="RefSeq" id="WP_164003683.1">
    <property type="nucleotide sequence ID" value="NZ_JAAIKD010000001.1"/>
</dbReference>
<dbReference type="InterPro" id="IPR011805">
    <property type="entry name" value="RNase_R"/>
</dbReference>
<evidence type="ECO:0000256" key="3">
    <source>
        <dbReference type="ARBA" id="ARBA00022490"/>
    </source>
</evidence>
<dbReference type="NCBIfam" id="TIGR00358">
    <property type="entry name" value="3_prime_RNase"/>
    <property type="match status" value="1"/>
</dbReference>
<evidence type="ECO:0000256" key="2">
    <source>
        <dbReference type="ARBA" id="ARBA00004496"/>
    </source>
</evidence>
<dbReference type="InterPro" id="IPR022966">
    <property type="entry name" value="RNase_II/R_CS"/>
</dbReference>
<dbReference type="InterPro" id="IPR001900">
    <property type="entry name" value="RNase_II/R"/>
</dbReference>
<dbReference type="Proteomes" id="UP000478505">
    <property type="component" value="Unassembled WGS sequence"/>
</dbReference>
<dbReference type="AlphaFoldDB" id="A0A6B3R1P8"/>
<evidence type="ECO:0000313" key="11">
    <source>
        <dbReference type="EMBL" id="NEV92977.1"/>
    </source>
</evidence>
<dbReference type="GO" id="GO:0006402">
    <property type="term" value="P:mRNA catabolic process"/>
    <property type="evidence" value="ECO:0007669"/>
    <property type="project" value="TreeGrafter"/>
</dbReference>
<dbReference type="Pfam" id="PF00773">
    <property type="entry name" value="RNB"/>
    <property type="match status" value="1"/>
</dbReference>
<dbReference type="InterPro" id="IPR003029">
    <property type="entry name" value="S1_domain"/>
</dbReference>
<evidence type="ECO:0000256" key="5">
    <source>
        <dbReference type="ARBA" id="ARBA00022801"/>
    </source>
</evidence>
<evidence type="ECO:0000259" key="10">
    <source>
        <dbReference type="PROSITE" id="PS50126"/>
    </source>
</evidence>
<comment type="caution">
    <text evidence="11">The sequence shown here is derived from an EMBL/GenBank/DDBJ whole genome shotgun (WGS) entry which is preliminary data.</text>
</comment>
<reference evidence="11 12" key="1">
    <citation type="submission" date="2020-02" db="EMBL/GenBank/DDBJ databases">
        <title>Flavobacteriaceae Psychroflexus bacterium YR1-1, complete genome.</title>
        <authorList>
            <person name="Li Y."/>
            <person name="Wu S."/>
        </authorList>
    </citation>
    <scope>NUCLEOTIDE SEQUENCE [LARGE SCALE GENOMIC DNA]</scope>
    <source>
        <strain evidence="11 12">YR1-1</strain>
    </source>
</reference>
<dbReference type="InterPro" id="IPR004476">
    <property type="entry name" value="RNase_II/RNase_R"/>
</dbReference>
<dbReference type="CDD" id="cd04471">
    <property type="entry name" value="S1_RNase_R"/>
    <property type="match status" value="1"/>
</dbReference>
<sequence>MSKKKKGKKPFQAPDNQDGGLSKKILDLFKKQSDKSFDYKYVLDKLKIEDTKTRNKVIRLLGQLTAKGQLKHMEDKKFQFDGKEEDFHIGIIDMTSRGDAYVMVEDMEQDIYVSNKNLNHALDGDEVKVYVFKKRERSKSEGEVITVLTRNKTDFVGVLHKKEKFGFVVVASSKMYTDIFVPNDKMHDAEDGLLVKVRLLQWKDKDDSPKGEITEVLGVPGEHETEMHAILAGYGLPEQFPPEVEEFANGIDTKIHQSEIKKRRDLRDTLTFTIDPADAKDFDDALSFKKMDNGNFEIGIHIADVAHYVQPGTILDEEAYNRATSIYLVDRVVPMLPEVLSNGACSLRPNEEKYTFSALFEVTQDGKVKSEWFGRTVTYSDARFAYEEAQYIIDSEDKHIPADISLSQKAYEVEPEIVEAVLTLNSLAKTMRDKRMQQGAISFDKVEVKFHLDEDNNPTGVYVKTSEDANKLIEEFMLLANRKVSEFIGKRKPPKTFVYRCHDEPQEDRLEALNTVVSKFGYNLNFQNRAEVAKTLNSLLEDVKGKKEQNLVDTLTIRTMSKAYYSTQNIGHYGLAFDYYSHFTSPIRRYPDVMAHRLLQRYLDQDPSASETEYEEKCKHSSEMEKLATNAERDSIKYMQVKYIQDQEETEYKGVISGVTDFGVFIEIIENKCEGMVRLKDISDDHYDFNEEHYAIIGRKTKKMYQLGDEVYVRVKKADLVKRTIDFELLGSVEEVAIESE</sequence>
<dbReference type="InterPro" id="IPR040476">
    <property type="entry name" value="CSD2"/>
</dbReference>
<dbReference type="PANTHER" id="PTHR23355">
    <property type="entry name" value="RIBONUCLEASE"/>
    <property type="match status" value="1"/>
</dbReference>
<dbReference type="GO" id="GO:0008859">
    <property type="term" value="F:exoribonuclease II activity"/>
    <property type="evidence" value="ECO:0007669"/>
    <property type="project" value="UniProtKB-UniRule"/>
</dbReference>
<name>A0A6B3R1P8_9FLAO</name>
<dbReference type="SMART" id="SM00955">
    <property type="entry name" value="RNB"/>
    <property type="match status" value="1"/>
</dbReference>
<gene>
    <name evidence="8 11" type="primary">rnr</name>
    <name evidence="11" type="ORF">G3567_02300</name>
</gene>
<dbReference type="Gene3D" id="2.40.50.140">
    <property type="entry name" value="Nucleic acid-binding proteins"/>
    <property type="match status" value="3"/>
</dbReference>
<evidence type="ECO:0000256" key="9">
    <source>
        <dbReference type="SAM" id="MobiDB-lite"/>
    </source>
</evidence>
<dbReference type="InterPro" id="IPR012340">
    <property type="entry name" value="NA-bd_OB-fold"/>
</dbReference>
<feature type="domain" description="S1 motif" evidence="10">
    <location>
        <begin position="649"/>
        <end position="730"/>
    </location>
</feature>
<keyword evidence="12" id="KW-1185">Reference proteome</keyword>
<dbReference type="PROSITE" id="PS01175">
    <property type="entry name" value="RIBONUCLEASE_II"/>
    <property type="match status" value="1"/>
</dbReference>
<comment type="catalytic activity">
    <reaction evidence="1 8">
        <text>Exonucleolytic cleavage in the 3'- to 5'-direction to yield nucleoside 5'-phosphates.</text>
        <dbReference type="EC" id="3.1.13.1"/>
    </reaction>
</comment>
<comment type="function">
    <text evidence="8">3'-5' exoribonuclease that releases 5'-nucleoside monophosphates and is involved in maturation of structured RNAs.</text>
</comment>
<keyword evidence="6 8" id="KW-0269">Exonuclease</keyword>
<dbReference type="SMART" id="SM00316">
    <property type="entry name" value="S1"/>
    <property type="match status" value="2"/>
</dbReference>
<dbReference type="Pfam" id="PF17876">
    <property type="entry name" value="CSD2"/>
    <property type="match status" value="1"/>
</dbReference>
<dbReference type="GO" id="GO:0003723">
    <property type="term" value="F:RNA binding"/>
    <property type="evidence" value="ECO:0007669"/>
    <property type="project" value="UniProtKB-UniRule"/>
</dbReference>
<organism evidence="11 12">
    <name type="scientific">Psychroflexus aurantiacus</name>
    <dbReference type="NCBI Taxonomy" id="2709310"/>
    <lineage>
        <taxon>Bacteria</taxon>
        <taxon>Pseudomonadati</taxon>
        <taxon>Bacteroidota</taxon>
        <taxon>Flavobacteriia</taxon>
        <taxon>Flavobacteriales</taxon>
        <taxon>Flavobacteriaceae</taxon>
        <taxon>Psychroflexus</taxon>
    </lineage>
</organism>
<keyword evidence="5 8" id="KW-0378">Hydrolase</keyword>
<evidence type="ECO:0000256" key="4">
    <source>
        <dbReference type="ARBA" id="ARBA00022722"/>
    </source>
</evidence>
<dbReference type="Pfam" id="PF08206">
    <property type="entry name" value="OB_RNB"/>
    <property type="match status" value="1"/>
</dbReference>
<feature type="region of interest" description="Disordered" evidence="9">
    <location>
        <begin position="1"/>
        <end position="21"/>
    </location>
</feature>